<dbReference type="SUPFAM" id="SSF50017">
    <property type="entry name" value="gp9"/>
    <property type="match status" value="1"/>
</dbReference>
<protein>
    <recommendedName>
        <fullName evidence="2">Peptidase S74 domain-containing protein</fullName>
    </recommendedName>
</protein>
<dbReference type="CDD" id="cd10144">
    <property type="entry name" value="Peptidase_S74_CIMCD"/>
    <property type="match status" value="1"/>
</dbReference>
<dbReference type="InterPro" id="IPR008987">
    <property type="entry name" value="Baseplate_struct_prot_Gp9/10_N"/>
</dbReference>
<feature type="compositionally biased region" description="Basic and acidic residues" evidence="1">
    <location>
        <begin position="81"/>
        <end position="92"/>
    </location>
</feature>
<proteinExistence type="predicted"/>
<organism evidence="3 4">
    <name type="scientific">Pseudomonas protegens</name>
    <dbReference type="NCBI Taxonomy" id="380021"/>
    <lineage>
        <taxon>Bacteria</taxon>
        <taxon>Pseudomonadati</taxon>
        <taxon>Pseudomonadota</taxon>
        <taxon>Gammaproteobacteria</taxon>
        <taxon>Pseudomonadales</taxon>
        <taxon>Pseudomonadaceae</taxon>
        <taxon>Pseudomonas</taxon>
    </lineage>
</organism>
<dbReference type="InterPro" id="IPR036388">
    <property type="entry name" value="WH-like_DNA-bd_sf"/>
</dbReference>
<evidence type="ECO:0000256" key="1">
    <source>
        <dbReference type="SAM" id="MobiDB-lite"/>
    </source>
</evidence>
<dbReference type="Pfam" id="PF13884">
    <property type="entry name" value="Peptidase_S74"/>
    <property type="match status" value="1"/>
</dbReference>
<gene>
    <name evidence="3" type="ORF">FEF10_07455</name>
</gene>
<dbReference type="RefSeq" id="WP_011062031.1">
    <property type="nucleotide sequence ID" value="NZ_CP022097.2"/>
</dbReference>
<dbReference type="Pfam" id="PF07880">
    <property type="entry name" value="T4_gp9_10_N"/>
    <property type="match status" value="1"/>
</dbReference>
<feature type="region of interest" description="Disordered" evidence="1">
    <location>
        <begin position="74"/>
        <end position="102"/>
    </location>
</feature>
<dbReference type="Proteomes" id="UP000310095">
    <property type="component" value="Unassembled WGS sequence"/>
</dbReference>
<evidence type="ECO:0000313" key="4">
    <source>
        <dbReference type="Proteomes" id="UP000310095"/>
    </source>
</evidence>
<feature type="domain" description="Peptidase S74" evidence="2">
    <location>
        <begin position="272"/>
        <end position="397"/>
    </location>
</feature>
<comment type="caution">
    <text evidence="3">The sequence shown here is derived from an EMBL/GenBank/DDBJ whole genome shotgun (WGS) entry which is preliminary data.</text>
</comment>
<name>A0ABY2VPV4_9PSED</name>
<accession>A0ABY2VPV4</accession>
<reference evidence="3 4" key="1">
    <citation type="submission" date="2019-05" db="EMBL/GenBank/DDBJ databases">
        <title>Identification and Biocontrol Activity Analysis of Biocontrol Strain PF-1 Based on Genome-wide Data.</title>
        <authorList>
            <person name="Qi J."/>
        </authorList>
    </citation>
    <scope>NUCLEOTIDE SEQUENCE [LARGE SCALE GENOMIC DNA]</scope>
    <source>
        <strain evidence="3 4">PF-1</strain>
    </source>
</reference>
<evidence type="ECO:0000259" key="2">
    <source>
        <dbReference type="PROSITE" id="PS51688"/>
    </source>
</evidence>
<dbReference type="Gene3D" id="1.10.10.10">
    <property type="entry name" value="Winged helix-like DNA-binding domain superfamily/Winged helix DNA-binding domain"/>
    <property type="match status" value="1"/>
</dbReference>
<dbReference type="PROSITE" id="PS51688">
    <property type="entry name" value="ICA"/>
    <property type="match status" value="1"/>
</dbReference>
<sequence>MSIRLIDVGEEANDETGDTLRDGGIIINENFAELDTRTEAAQAKADQGVADAAAAREKADQGVADAAAAQEKADQGVADAAEAREVADEKLSKTGGDLSGPLLSSSNGRFTKIELTSTTETLVLGGEPHAAVGVGPVISIAKNTNMVSEFIVGTDNAGYCPRFNLLRSRGSVTVPTAVADTNLIGAFQFVGCSGAAFNMASSVSSSVDGTPSPGVVPAAIQFYTTGESSGAMRWQVRAVGDFQPGADNRYDIGGAGIRPKTLWAATGTISTSDAREKTPLRKLSVVEINAAKALGKEIGSYRWLAAIDEKGESARDHIGMTVQRAIEVISSFGLDPFAYGFICHDAWEESIQASPVEGEDPVVVPAGDRYSFRIDELNLFLAAGFEARLAEIESRLA</sequence>
<evidence type="ECO:0000313" key="3">
    <source>
        <dbReference type="EMBL" id="TMM67274.1"/>
    </source>
</evidence>
<keyword evidence="4" id="KW-1185">Reference proteome</keyword>
<dbReference type="EMBL" id="VAVY01000001">
    <property type="protein sequence ID" value="TMM67274.1"/>
    <property type="molecule type" value="Genomic_DNA"/>
</dbReference>
<dbReference type="InterPro" id="IPR036240">
    <property type="entry name" value="Gp9-like_sf"/>
</dbReference>
<dbReference type="InterPro" id="IPR030392">
    <property type="entry name" value="S74_ICA"/>
</dbReference>